<evidence type="ECO:0000256" key="5">
    <source>
        <dbReference type="ARBA" id="ARBA00022989"/>
    </source>
</evidence>
<organism evidence="9 10">
    <name type="scientific">Lottia gigantea</name>
    <name type="common">Giant owl limpet</name>
    <dbReference type="NCBI Taxonomy" id="225164"/>
    <lineage>
        <taxon>Eukaryota</taxon>
        <taxon>Metazoa</taxon>
        <taxon>Spiralia</taxon>
        <taxon>Lophotrochozoa</taxon>
        <taxon>Mollusca</taxon>
        <taxon>Gastropoda</taxon>
        <taxon>Patellogastropoda</taxon>
        <taxon>Lottioidea</taxon>
        <taxon>Lottiidae</taxon>
        <taxon>Lottia</taxon>
    </lineage>
</organism>
<keyword evidence="10" id="KW-1185">Reference proteome</keyword>
<comment type="subcellular location">
    <subcellularLocation>
        <location evidence="1">Membrane</location>
    </subcellularLocation>
</comment>
<proteinExistence type="predicted"/>
<dbReference type="InterPro" id="IPR020894">
    <property type="entry name" value="Cadherin_CS"/>
</dbReference>
<dbReference type="AlphaFoldDB" id="V3Z0K9"/>
<evidence type="ECO:0000256" key="2">
    <source>
        <dbReference type="ARBA" id="ARBA00022692"/>
    </source>
</evidence>
<dbReference type="SMART" id="SM00112">
    <property type="entry name" value="CA"/>
    <property type="match status" value="5"/>
</dbReference>
<evidence type="ECO:0000256" key="7">
    <source>
        <dbReference type="PROSITE-ProRule" id="PRU00043"/>
    </source>
</evidence>
<evidence type="ECO:0000256" key="1">
    <source>
        <dbReference type="ARBA" id="ARBA00004370"/>
    </source>
</evidence>
<dbReference type="GO" id="GO:0005886">
    <property type="term" value="C:plasma membrane"/>
    <property type="evidence" value="ECO:0007669"/>
    <property type="project" value="InterPro"/>
</dbReference>
<keyword evidence="5" id="KW-1133">Transmembrane helix</keyword>
<evidence type="ECO:0000313" key="10">
    <source>
        <dbReference type="Proteomes" id="UP000030746"/>
    </source>
</evidence>
<keyword evidence="2" id="KW-0812">Transmembrane</keyword>
<dbReference type="CDD" id="cd11304">
    <property type="entry name" value="Cadherin_repeat"/>
    <property type="match status" value="5"/>
</dbReference>
<protein>
    <recommendedName>
        <fullName evidence="8">Cadherin domain-containing protein</fullName>
    </recommendedName>
</protein>
<dbReference type="FunFam" id="2.60.40.60:FF:000020">
    <property type="entry name" value="Dachsous cadherin-related 1b"/>
    <property type="match status" value="1"/>
</dbReference>
<dbReference type="PROSITE" id="PS50268">
    <property type="entry name" value="CADHERIN_2"/>
    <property type="match status" value="4"/>
</dbReference>
<name>V3Z0K9_LOTGI</name>
<dbReference type="KEGG" id="lgi:LOTGIDRAFT_229555"/>
<dbReference type="PANTHER" id="PTHR24026">
    <property type="entry name" value="FAT ATYPICAL CADHERIN-RELATED"/>
    <property type="match status" value="1"/>
</dbReference>
<keyword evidence="3" id="KW-0677">Repeat</keyword>
<keyword evidence="4 7" id="KW-0106">Calcium</keyword>
<dbReference type="PRINTS" id="PR00205">
    <property type="entry name" value="CADHERIN"/>
</dbReference>
<dbReference type="OMA" id="DNANIRY"/>
<dbReference type="PROSITE" id="PS00232">
    <property type="entry name" value="CADHERIN_1"/>
    <property type="match status" value="1"/>
</dbReference>
<dbReference type="Pfam" id="PF00028">
    <property type="entry name" value="Cadherin"/>
    <property type="match status" value="3"/>
</dbReference>
<dbReference type="EMBL" id="KB203566">
    <property type="protein sequence ID" value="ESO84013.1"/>
    <property type="molecule type" value="Genomic_DNA"/>
</dbReference>
<dbReference type="HOGENOM" id="CLU_047089_0_0_1"/>
<evidence type="ECO:0000259" key="8">
    <source>
        <dbReference type="PROSITE" id="PS50268"/>
    </source>
</evidence>
<dbReference type="PANTHER" id="PTHR24026:SF126">
    <property type="entry name" value="PROTOCADHERIN FAT 4"/>
    <property type="match status" value="1"/>
</dbReference>
<dbReference type="OrthoDB" id="6252479at2759"/>
<evidence type="ECO:0000256" key="6">
    <source>
        <dbReference type="ARBA" id="ARBA00023136"/>
    </source>
</evidence>
<keyword evidence="6" id="KW-0472">Membrane</keyword>
<dbReference type="GO" id="GO:0005509">
    <property type="term" value="F:calcium ion binding"/>
    <property type="evidence" value="ECO:0007669"/>
    <property type="project" value="UniProtKB-UniRule"/>
</dbReference>
<feature type="domain" description="Cadherin" evidence="8">
    <location>
        <begin position="19"/>
        <end position="120"/>
    </location>
</feature>
<evidence type="ECO:0000256" key="3">
    <source>
        <dbReference type="ARBA" id="ARBA00022737"/>
    </source>
</evidence>
<gene>
    <name evidence="9" type="ORF">LOTGIDRAFT_229555</name>
</gene>
<feature type="domain" description="Cadherin" evidence="8">
    <location>
        <begin position="130"/>
        <end position="234"/>
    </location>
</feature>
<reference evidence="9 10" key="1">
    <citation type="journal article" date="2013" name="Nature">
        <title>Insights into bilaterian evolution from three spiralian genomes.</title>
        <authorList>
            <person name="Simakov O."/>
            <person name="Marletaz F."/>
            <person name="Cho S.J."/>
            <person name="Edsinger-Gonzales E."/>
            <person name="Havlak P."/>
            <person name="Hellsten U."/>
            <person name="Kuo D.H."/>
            <person name="Larsson T."/>
            <person name="Lv J."/>
            <person name="Arendt D."/>
            <person name="Savage R."/>
            <person name="Osoegawa K."/>
            <person name="de Jong P."/>
            <person name="Grimwood J."/>
            <person name="Chapman J.A."/>
            <person name="Shapiro H."/>
            <person name="Aerts A."/>
            <person name="Otillar R.P."/>
            <person name="Terry A.Y."/>
            <person name="Boore J.L."/>
            <person name="Grigoriev I.V."/>
            <person name="Lindberg D.R."/>
            <person name="Seaver E.C."/>
            <person name="Weisblat D.A."/>
            <person name="Putnam N.H."/>
            <person name="Rokhsar D.S."/>
        </authorList>
    </citation>
    <scope>NUCLEOTIDE SEQUENCE [LARGE SCALE GENOMIC DNA]</scope>
</reference>
<dbReference type="SUPFAM" id="SSF49313">
    <property type="entry name" value="Cadherin-like"/>
    <property type="match status" value="4"/>
</dbReference>
<sequence length="548" mass="61660">MSVTTVNINVPVNHRPWMTISKHDITLPEDIEVGHQIVNIKAKDKDKNQILTYHLKEQLTVPFQINPETGWLVVKAPLDREMREFYTLHVIVKDNGEPILTGNAVVKIRIEDINDHFPRFHGGNVFQGFVHENEKNDRSPQRVNLERNITVTDDDATPANRRVKLYLHGLGSQLFKLNSKTGQLTTSKIANIDREIHDFFHFKVMAVDSGIPSKTSTGTILISVVDVNDNHPKFLSTSFEFDVAEDIKPGGVIGRALAVDKDATQPNNLLLYLLENEMSGKFRLDINTGTIHVSEGFFSQPLKPVYKFNVTARDLGFPAGLTTTEVTLKMPNTEFTLQDIKKPKQRVMVLPEEIPIGSIIGRLEPELEHPVQDIRVDPAQKQTVPFDVKPNGAIITTDRIDRETGKPYYNFKILTLYNCTPPINTVRDVTAIVNDVNDNAPVFPLEQYTSTISKDFPKDTVIATPIAFDEVDERPSSYSYSITGPQPEYLTINKTTGIVRTTGLVKNITTPQIVSYTVTARDNQNPTLHARTKLNLHIMSHNITKDNC</sequence>
<dbReference type="InterPro" id="IPR002126">
    <property type="entry name" value="Cadherin-like_dom"/>
</dbReference>
<dbReference type="GeneID" id="20248045"/>
<evidence type="ECO:0000256" key="4">
    <source>
        <dbReference type="ARBA" id="ARBA00022837"/>
    </source>
</evidence>
<dbReference type="RefSeq" id="XP_009065141.1">
    <property type="nucleotide sequence ID" value="XM_009066893.1"/>
</dbReference>
<feature type="domain" description="Cadherin" evidence="8">
    <location>
        <begin position="235"/>
        <end position="443"/>
    </location>
</feature>
<dbReference type="Gene3D" id="2.60.40.60">
    <property type="entry name" value="Cadherins"/>
    <property type="match status" value="5"/>
</dbReference>
<feature type="domain" description="Cadherin" evidence="8">
    <location>
        <begin position="444"/>
        <end position="542"/>
    </location>
</feature>
<accession>V3Z0K9</accession>
<dbReference type="GO" id="GO:0007156">
    <property type="term" value="P:homophilic cell adhesion via plasma membrane adhesion molecules"/>
    <property type="evidence" value="ECO:0007669"/>
    <property type="project" value="InterPro"/>
</dbReference>
<dbReference type="CTD" id="20248045"/>
<dbReference type="InterPro" id="IPR015919">
    <property type="entry name" value="Cadherin-like_sf"/>
</dbReference>
<dbReference type="Proteomes" id="UP000030746">
    <property type="component" value="Unassembled WGS sequence"/>
</dbReference>
<evidence type="ECO:0000313" key="9">
    <source>
        <dbReference type="EMBL" id="ESO84013.1"/>
    </source>
</evidence>